<sequence>MSSTNIWNPESYDNKLAFVSEYGKNLIHLLAPKSNERILDLGCGTGDLTFQIAESGAKVTGIDYSANMIEAARKKYPDLNFKISNGESFTEEEPYDAVFSNAALHWMKNAQGVVRSIYHVLKPGGRFVAEFGGKGNVETIIQAIYEVFEEEYGIDASTLNPWYFPSIGEYAQLLEEQGFKVEFMRHYDRPTKLSDNKEGLSGWLANFGGDFLNGFSDDQRTALYAKVTERLVPMLMHEGSMYADYKRLTVVAVKI</sequence>
<dbReference type="Proteomes" id="UP000272464">
    <property type="component" value="Unassembled WGS sequence"/>
</dbReference>
<keyword evidence="2" id="KW-0808">Transferase</keyword>
<dbReference type="SUPFAM" id="SSF53335">
    <property type="entry name" value="S-adenosyl-L-methionine-dependent methyltransferases"/>
    <property type="match status" value="1"/>
</dbReference>
<protein>
    <submittedName>
        <fullName evidence="2">Class I SAM-dependent methyltransferase</fullName>
    </submittedName>
</protein>
<dbReference type="GO" id="GO:0008168">
    <property type="term" value="F:methyltransferase activity"/>
    <property type="evidence" value="ECO:0007669"/>
    <property type="project" value="UniProtKB-KW"/>
</dbReference>
<gene>
    <name evidence="2" type="ORF">EJP77_17895</name>
</gene>
<keyword evidence="2" id="KW-0489">Methyltransferase</keyword>
<evidence type="ECO:0000259" key="1">
    <source>
        <dbReference type="Pfam" id="PF13847"/>
    </source>
</evidence>
<evidence type="ECO:0000313" key="3">
    <source>
        <dbReference type="Proteomes" id="UP000272464"/>
    </source>
</evidence>
<dbReference type="GO" id="GO:0032259">
    <property type="term" value="P:methylation"/>
    <property type="evidence" value="ECO:0007669"/>
    <property type="project" value="UniProtKB-KW"/>
</dbReference>
<dbReference type="OrthoDB" id="9760689at2"/>
<evidence type="ECO:0000313" key="2">
    <source>
        <dbReference type="EMBL" id="RUT28484.1"/>
    </source>
</evidence>
<proteinExistence type="predicted"/>
<feature type="domain" description="Methyltransferase" evidence="1">
    <location>
        <begin position="33"/>
        <end position="130"/>
    </location>
</feature>
<organism evidence="2 3">
    <name type="scientific">Paenibacillus zeisoli</name>
    <dbReference type="NCBI Taxonomy" id="2496267"/>
    <lineage>
        <taxon>Bacteria</taxon>
        <taxon>Bacillati</taxon>
        <taxon>Bacillota</taxon>
        <taxon>Bacilli</taxon>
        <taxon>Bacillales</taxon>
        <taxon>Paenibacillaceae</taxon>
        <taxon>Paenibacillus</taxon>
    </lineage>
</organism>
<dbReference type="AlphaFoldDB" id="A0A433X338"/>
<reference evidence="2 3" key="1">
    <citation type="submission" date="2018-12" db="EMBL/GenBank/DDBJ databases">
        <authorList>
            <person name="Sun L."/>
            <person name="Chen Z."/>
        </authorList>
    </citation>
    <scope>NUCLEOTIDE SEQUENCE [LARGE SCALE GENOMIC DNA]</scope>
    <source>
        <strain evidence="2 3">3-5-3</strain>
    </source>
</reference>
<dbReference type="InterPro" id="IPR025714">
    <property type="entry name" value="Methyltranfer_dom"/>
</dbReference>
<dbReference type="RefSeq" id="WP_127200623.1">
    <property type="nucleotide sequence ID" value="NZ_RZNX01000010.1"/>
</dbReference>
<accession>A0A433X338</accession>
<dbReference type="PANTHER" id="PTHR43861">
    <property type="entry name" value="TRANS-ACONITATE 2-METHYLTRANSFERASE-RELATED"/>
    <property type="match status" value="1"/>
</dbReference>
<keyword evidence="3" id="KW-1185">Reference proteome</keyword>
<name>A0A433X338_9BACL</name>
<dbReference type="EMBL" id="RZNX01000010">
    <property type="protein sequence ID" value="RUT28484.1"/>
    <property type="molecule type" value="Genomic_DNA"/>
</dbReference>
<dbReference type="InterPro" id="IPR029063">
    <property type="entry name" value="SAM-dependent_MTases_sf"/>
</dbReference>
<dbReference type="PANTHER" id="PTHR43861:SF1">
    <property type="entry name" value="TRANS-ACONITATE 2-METHYLTRANSFERASE"/>
    <property type="match status" value="1"/>
</dbReference>
<dbReference type="Pfam" id="PF13847">
    <property type="entry name" value="Methyltransf_31"/>
    <property type="match status" value="1"/>
</dbReference>
<dbReference type="Gene3D" id="3.40.50.150">
    <property type="entry name" value="Vaccinia Virus protein VP39"/>
    <property type="match status" value="1"/>
</dbReference>
<comment type="caution">
    <text evidence="2">The sequence shown here is derived from an EMBL/GenBank/DDBJ whole genome shotgun (WGS) entry which is preliminary data.</text>
</comment>
<dbReference type="CDD" id="cd02440">
    <property type="entry name" value="AdoMet_MTases"/>
    <property type="match status" value="1"/>
</dbReference>